<dbReference type="Pfam" id="PF13358">
    <property type="entry name" value="DDE_3"/>
    <property type="match status" value="1"/>
</dbReference>
<gene>
    <name evidence="3" type="ORF">DNR46_36355</name>
</gene>
<dbReference type="Gene3D" id="3.30.420.10">
    <property type="entry name" value="Ribonuclease H-like superfamily/Ribonuclease H"/>
    <property type="match status" value="1"/>
</dbReference>
<evidence type="ECO:0000313" key="3">
    <source>
        <dbReference type="EMBL" id="RNJ41065.1"/>
    </source>
</evidence>
<dbReference type="InterPro" id="IPR047655">
    <property type="entry name" value="Transpos_IS630-like"/>
</dbReference>
<proteinExistence type="predicted"/>
<organism evidence="3 4">
    <name type="scientific">Mesorhizobium japonicum</name>
    <dbReference type="NCBI Taxonomy" id="2066070"/>
    <lineage>
        <taxon>Bacteria</taxon>
        <taxon>Pseudomonadati</taxon>
        <taxon>Pseudomonadota</taxon>
        <taxon>Alphaproteobacteria</taxon>
        <taxon>Hyphomicrobiales</taxon>
        <taxon>Phyllobacteriaceae</taxon>
        <taxon>Mesorhizobium</taxon>
    </lineage>
</organism>
<dbReference type="PANTHER" id="PTHR46564">
    <property type="entry name" value="TRANSPOSASE"/>
    <property type="match status" value="1"/>
</dbReference>
<reference evidence="3 4" key="1">
    <citation type="journal article" date="2018" name="Mol. Plant Microbe Interact.">
        <title>Taxonomically Different Co-Microsymbionts of a Relict Legume, Oxytropis popoviana, Have Complementary Sets of Symbiotic Genes and Together Increase the Efficiency of Plant Nodulation.</title>
        <authorList>
            <person name="Safronova V."/>
            <person name="Belimov A."/>
            <person name="Sazanova A."/>
            <person name="Chirak E."/>
            <person name="Verkhozina A."/>
            <person name="Kuznetsova I."/>
            <person name="Andronov E."/>
            <person name="Puhalsky J."/>
            <person name="Tikhonovich I."/>
        </authorList>
    </citation>
    <scope>NUCLEOTIDE SEQUENCE [LARGE SCALE GENOMIC DNA]</scope>
    <source>
        <strain evidence="3 4">Opo-235</strain>
    </source>
</reference>
<evidence type="ECO:0000259" key="1">
    <source>
        <dbReference type="Pfam" id="PF01710"/>
    </source>
</evidence>
<dbReference type="InterPro" id="IPR002622">
    <property type="entry name" value="Transposase_14"/>
</dbReference>
<dbReference type="Pfam" id="PF01710">
    <property type="entry name" value="HTH_Tnp_IS630"/>
    <property type="match status" value="1"/>
</dbReference>
<evidence type="ECO:0000313" key="4">
    <source>
        <dbReference type="Proteomes" id="UP000275436"/>
    </source>
</evidence>
<dbReference type="AlphaFoldDB" id="A0A3M9WZF9"/>
<accession>A0A3M9WZF9</accession>
<feature type="domain" description="Transposase Synechocystis PCC 6803" evidence="1">
    <location>
        <begin position="5"/>
        <end position="115"/>
    </location>
</feature>
<protein>
    <submittedName>
        <fullName evidence="3">IS630 family transposase</fullName>
    </submittedName>
</protein>
<sequence>MPKPYSLDLRERVVRFVEAGHSRHAAAAHFGVSVSFVVILMRNYRKTESLAPKASGGRRHSKLDPHRAFLLGRVAAKDDITMPELAAELAAAAGVQVAPASISRWLIRNGYRFKKTLLASEQDRPDISKARQEWQARRQPRMRLEPHRLVFIDETGTTTKMTRLRGRCLKGQRLRSKAPFGHWKTQTFIAGLRCHGLTAPFVIDTPMNRRIFETYVETQLAPTLAKGDVVILDNLAAHKSPAAEKAIRARGAWLLFLPPYSPDLNPIEMAFAKLKAHLRAKAIRTIDALWQAIGDICNLFSPTECRNYFAAAGYGLT</sequence>
<dbReference type="InterPro" id="IPR038717">
    <property type="entry name" value="Tc1-like_DDE_dom"/>
</dbReference>
<dbReference type="NCBIfam" id="NF033545">
    <property type="entry name" value="transpos_IS630"/>
    <property type="match status" value="1"/>
</dbReference>
<dbReference type="InterPro" id="IPR036397">
    <property type="entry name" value="RNaseH_sf"/>
</dbReference>
<feature type="domain" description="Tc1-like transposase DDE" evidence="2">
    <location>
        <begin position="148"/>
        <end position="289"/>
    </location>
</feature>
<dbReference type="PANTHER" id="PTHR46564:SF1">
    <property type="entry name" value="TRANSPOSASE"/>
    <property type="match status" value="1"/>
</dbReference>
<dbReference type="SUPFAM" id="SSF46689">
    <property type="entry name" value="Homeodomain-like"/>
    <property type="match status" value="1"/>
</dbReference>
<dbReference type="InterPro" id="IPR009057">
    <property type="entry name" value="Homeodomain-like_sf"/>
</dbReference>
<comment type="caution">
    <text evidence="3">The sequence shown here is derived from an EMBL/GenBank/DDBJ whole genome shotgun (WGS) entry which is preliminary data.</text>
</comment>
<name>A0A3M9WZF9_9HYPH</name>
<dbReference type="Proteomes" id="UP000275436">
    <property type="component" value="Unassembled WGS sequence"/>
</dbReference>
<dbReference type="GO" id="GO:0003676">
    <property type="term" value="F:nucleic acid binding"/>
    <property type="evidence" value="ECO:0007669"/>
    <property type="project" value="InterPro"/>
</dbReference>
<evidence type="ECO:0000259" key="2">
    <source>
        <dbReference type="Pfam" id="PF13358"/>
    </source>
</evidence>
<dbReference type="EMBL" id="QKOD01000031">
    <property type="protein sequence ID" value="RNJ41065.1"/>
    <property type="molecule type" value="Genomic_DNA"/>
</dbReference>